<sequence>MKRSEAREKAFQFLFQIDINCEVHEGSIQEYVEEQGNDPFLNQLIQGVIDKKSSLDEIIANHLENWSLDRIAAVERTILRLATFEIKHLEDIPLNVSINEAVELGKRFGDEKSGRFINGVLSNIEKRGNES</sequence>
<evidence type="ECO:0000256" key="6">
    <source>
        <dbReference type="HAMAP-Rule" id="MF_00073"/>
    </source>
</evidence>
<comment type="similarity">
    <text evidence="1 6">Belongs to the NusB family.</text>
</comment>
<comment type="function">
    <text evidence="6">Involved in transcription antitermination. Required for transcription of ribosomal RNA (rRNA) genes. Binds specifically to the boxA antiterminator sequence of the ribosomal RNA (rrn) operons.</text>
</comment>
<dbReference type="Pfam" id="PF01029">
    <property type="entry name" value="NusB"/>
    <property type="match status" value="1"/>
</dbReference>
<dbReference type="PANTHER" id="PTHR11078">
    <property type="entry name" value="N UTILIZATION SUBSTANCE PROTEIN B-RELATED"/>
    <property type="match status" value="1"/>
</dbReference>
<feature type="domain" description="NusB/RsmB/TIM44" evidence="7">
    <location>
        <begin position="5"/>
        <end position="126"/>
    </location>
</feature>
<evidence type="ECO:0000256" key="5">
    <source>
        <dbReference type="ARBA" id="ARBA00023163"/>
    </source>
</evidence>
<evidence type="ECO:0000313" key="8">
    <source>
        <dbReference type="EMBL" id="GGN56802.1"/>
    </source>
</evidence>
<evidence type="ECO:0000256" key="2">
    <source>
        <dbReference type="ARBA" id="ARBA00022814"/>
    </source>
</evidence>
<organism evidence="8 9">
    <name type="scientific">Oceanobacillus indicireducens</name>
    <dbReference type="NCBI Taxonomy" id="1004261"/>
    <lineage>
        <taxon>Bacteria</taxon>
        <taxon>Bacillati</taxon>
        <taxon>Bacillota</taxon>
        <taxon>Bacilli</taxon>
        <taxon>Bacillales</taxon>
        <taxon>Bacillaceae</taxon>
        <taxon>Oceanobacillus</taxon>
    </lineage>
</organism>
<keyword evidence="4 6" id="KW-0805">Transcription regulation</keyword>
<dbReference type="InterPro" id="IPR011605">
    <property type="entry name" value="NusB_fam"/>
</dbReference>
<gene>
    <name evidence="6 8" type="primary">nusB</name>
    <name evidence="8" type="ORF">GCM10007971_17120</name>
</gene>
<accession>A0A918D1G0</accession>
<evidence type="ECO:0000313" key="9">
    <source>
        <dbReference type="Proteomes" id="UP000624041"/>
    </source>
</evidence>
<evidence type="ECO:0000259" key="7">
    <source>
        <dbReference type="Pfam" id="PF01029"/>
    </source>
</evidence>
<keyword evidence="2 6" id="KW-0889">Transcription antitermination</keyword>
<proteinExistence type="inferred from homology"/>
<dbReference type="AlphaFoldDB" id="A0A918D1G0"/>
<reference evidence="8" key="2">
    <citation type="submission" date="2020-09" db="EMBL/GenBank/DDBJ databases">
        <authorList>
            <person name="Sun Q."/>
            <person name="Ohkuma M."/>
        </authorList>
    </citation>
    <scope>NUCLEOTIDE SEQUENCE</scope>
    <source>
        <strain evidence="8">JCM 17251</strain>
    </source>
</reference>
<dbReference type="NCBIfam" id="TIGR01951">
    <property type="entry name" value="nusB"/>
    <property type="match status" value="1"/>
</dbReference>
<protein>
    <recommendedName>
        <fullName evidence="6">Transcription antitermination protein NusB</fullName>
    </recommendedName>
    <alternativeName>
        <fullName evidence="6">Antitermination factor NusB</fullName>
    </alternativeName>
</protein>
<dbReference type="CDD" id="cd00619">
    <property type="entry name" value="Terminator_NusB"/>
    <property type="match status" value="1"/>
</dbReference>
<dbReference type="HAMAP" id="MF_00073">
    <property type="entry name" value="NusB"/>
    <property type="match status" value="1"/>
</dbReference>
<dbReference type="GO" id="GO:0031564">
    <property type="term" value="P:transcription antitermination"/>
    <property type="evidence" value="ECO:0007669"/>
    <property type="project" value="UniProtKB-KW"/>
</dbReference>
<dbReference type="InterPro" id="IPR035926">
    <property type="entry name" value="NusB-like_sf"/>
</dbReference>
<dbReference type="PANTHER" id="PTHR11078:SF3">
    <property type="entry name" value="ANTITERMINATION NUSB DOMAIN-CONTAINING PROTEIN"/>
    <property type="match status" value="1"/>
</dbReference>
<keyword evidence="3 6" id="KW-0694">RNA-binding</keyword>
<dbReference type="SUPFAM" id="SSF48013">
    <property type="entry name" value="NusB-like"/>
    <property type="match status" value="1"/>
</dbReference>
<name>A0A918D1G0_9BACI</name>
<keyword evidence="9" id="KW-1185">Reference proteome</keyword>
<reference evidence="8" key="1">
    <citation type="journal article" date="2014" name="Int. J. Syst. Evol. Microbiol.">
        <title>Complete genome sequence of Corynebacterium casei LMG S-19264T (=DSM 44701T), isolated from a smear-ripened cheese.</title>
        <authorList>
            <consortium name="US DOE Joint Genome Institute (JGI-PGF)"/>
            <person name="Walter F."/>
            <person name="Albersmeier A."/>
            <person name="Kalinowski J."/>
            <person name="Ruckert C."/>
        </authorList>
    </citation>
    <scope>NUCLEOTIDE SEQUENCE</scope>
    <source>
        <strain evidence="8">JCM 17251</strain>
    </source>
</reference>
<dbReference type="GO" id="GO:0006353">
    <property type="term" value="P:DNA-templated transcription termination"/>
    <property type="evidence" value="ECO:0007669"/>
    <property type="project" value="UniProtKB-UniRule"/>
</dbReference>
<evidence type="ECO:0000256" key="1">
    <source>
        <dbReference type="ARBA" id="ARBA00005952"/>
    </source>
</evidence>
<evidence type="ECO:0000256" key="4">
    <source>
        <dbReference type="ARBA" id="ARBA00023015"/>
    </source>
</evidence>
<dbReference type="EMBL" id="BMOS01000009">
    <property type="protein sequence ID" value="GGN56802.1"/>
    <property type="molecule type" value="Genomic_DNA"/>
</dbReference>
<dbReference type="InterPro" id="IPR006027">
    <property type="entry name" value="NusB_RsmB_TIM44"/>
</dbReference>
<keyword evidence="5 6" id="KW-0804">Transcription</keyword>
<comment type="caution">
    <text evidence="8">The sequence shown here is derived from an EMBL/GenBank/DDBJ whole genome shotgun (WGS) entry which is preliminary data.</text>
</comment>
<dbReference type="GO" id="GO:0003723">
    <property type="term" value="F:RNA binding"/>
    <property type="evidence" value="ECO:0007669"/>
    <property type="project" value="UniProtKB-UniRule"/>
</dbReference>
<evidence type="ECO:0000256" key="3">
    <source>
        <dbReference type="ARBA" id="ARBA00022884"/>
    </source>
</evidence>
<dbReference type="RefSeq" id="WP_156855969.1">
    <property type="nucleotide sequence ID" value="NZ_BMOS01000009.1"/>
</dbReference>
<dbReference type="Gene3D" id="1.10.940.10">
    <property type="entry name" value="NusB-like"/>
    <property type="match status" value="1"/>
</dbReference>
<dbReference type="GO" id="GO:0005829">
    <property type="term" value="C:cytosol"/>
    <property type="evidence" value="ECO:0007669"/>
    <property type="project" value="TreeGrafter"/>
</dbReference>
<dbReference type="Proteomes" id="UP000624041">
    <property type="component" value="Unassembled WGS sequence"/>
</dbReference>